<feature type="region of interest" description="Disordered" evidence="1">
    <location>
        <begin position="107"/>
        <end position="128"/>
    </location>
</feature>
<feature type="compositionally biased region" description="Basic and acidic residues" evidence="1">
    <location>
        <begin position="41"/>
        <end position="53"/>
    </location>
</feature>
<feature type="compositionally biased region" description="Polar residues" evidence="1">
    <location>
        <begin position="10"/>
        <end position="21"/>
    </location>
</feature>
<feature type="region of interest" description="Disordered" evidence="1">
    <location>
        <begin position="1"/>
        <end position="70"/>
    </location>
</feature>
<dbReference type="Proteomes" id="UP000235023">
    <property type="component" value="Unassembled WGS sequence"/>
</dbReference>
<keyword evidence="3" id="KW-1185">Reference proteome</keyword>
<organism evidence="2 3">
    <name type="scientific">Aspergillus taichungensis</name>
    <dbReference type="NCBI Taxonomy" id="482145"/>
    <lineage>
        <taxon>Eukaryota</taxon>
        <taxon>Fungi</taxon>
        <taxon>Dikarya</taxon>
        <taxon>Ascomycota</taxon>
        <taxon>Pezizomycotina</taxon>
        <taxon>Eurotiomycetes</taxon>
        <taxon>Eurotiomycetidae</taxon>
        <taxon>Eurotiales</taxon>
        <taxon>Aspergillaceae</taxon>
        <taxon>Aspergillus</taxon>
        <taxon>Aspergillus subgen. Circumdati</taxon>
    </lineage>
</organism>
<reference evidence="3" key="1">
    <citation type="submission" date="2017-12" db="EMBL/GenBank/DDBJ databases">
        <authorList>
            <consortium name="DOE Joint Genome Institute"/>
            <person name="Mondo S.J."/>
            <person name="Kjaerbolling I."/>
            <person name="Vesth T.C."/>
            <person name="Frisvad J.C."/>
            <person name="Nybo J.L."/>
            <person name="Theobald S."/>
            <person name="Kuo A."/>
            <person name="Bowyer P."/>
            <person name="Matsuda Y."/>
            <person name="Lyhne E.K."/>
            <person name="Kogle M.E."/>
            <person name="Clum A."/>
            <person name="Lipzen A."/>
            <person name="Salamov A."/>
            <person name="Ngan C.Y."/>
            <person name="Daum C."/>
            <person name="Chiniquy J."/>
            <person name="Barry K."/>
            <person name="LaButti K."/>
            <person name="Haridas S."/>
            <person name="Simmons B.A."/>
            <person name="Magnuson J.K."/>
            <person name="Mortensen U.H."/>
            <person name="Larsen T.O."/>
            <person name="Grigoriev I.V."/>
            <person name="Baker S.E."/>
            <person name="Andersen M.R."/>
            <person name="Nordberg H.P."/>
            <person name="Cantor M.N."/>
            <person name="Hua S.X."/>
        </authorList>
    </citation>
    <scope>NUCLEOTIDE SEQUENCE [LARGE SCALE GENOMIC DNA]</scope>
    <source>
        <strain evidence="3">IBT 19404</strain>
    </source>
</reference>
<dbReference type="OrthoDB" id="4472881at2759"/>
<dbReference type="EMBL" id="KZ559630">
    <property type="protein sequence ID" value="PLN76015.1"/>
    <property type="molecule type" value="Genomic_DNA"/>
</dbReference>
<feature type="compositionally biased region" description="Basic and acidic residues" evidence="1">
    <location>
        <begin position="213"/>
        <end position="244"/>
    </location>
</feature>
<name>A0A2J5HGR2_9EURO</name>
<evidence type="ECO:0000313" key="2">
    <source>
        <dbReference type="EMBL" id="PLN76015.1"/>
    </source>
</evidence>
<feature type="compositionally biased region" description="Acidic residues" evidence="1">
    <location>
        <begin position="261"/>
        <end position="270"/>
    </location>
</feature>
<dbReference type="AlphaFoldDB" id="A0A2J5HGR2"/>
<evidence type="ECO:0000313" key="3">
    <source>
        <dbReference type="Proteomes" id="UP000235023"/>
    </source>
</evidence>
<gene>
    <name evidence="2" type="ORF">BDW42DRAFT_199159</name>
</gene>
<feature type="compositionally biased region" description="Acidic residues" evidence="1">
    <location>
        <begin position="278"/>
        <end position="287"/>
    </location>
</feature>
<feature type="region of interest" description="Disordered" evidence="1">
    <location>
        <begin position="193"/>
        <end position="314"/>
    </location>
</feature>
<feature type="compositionally biased region" description="Basic and acidic residues" evidence="1">
    <location>
        <begin position="305"/>
        <end position="314"/>
    </location>
</feature>
<sequence>MPKRTLADRSPQQEATSVSTGSVNASPVPVPKSKKARAKAKKQDKTKVNEQDKTSTVMGPPEPKHQDVKKECPKLALARLWAKKAADLEKPFNEVQFSVNPIPLKIGEDGKIHPAEPQTIPRYEGSVHSMPALTKDAIAEILRKTKPDCPKAQAWIKAQEGSKLARERMQATMGDREDVRKKVVQKIRDQARLAALHSGAPKHEIKNFLSGISDHKGKGTGHDENVRPGHDENARPGHGEKDPLEQDENELQGQDEKGPQEEDEGQSEEDANGHEIAMELDMEDDDEQKNAYYDSDDDHRRKRGGKEERTLEERQVQRVIEAHEKFIVKMNEILSGLRNI</sequence>
<proteinExistence type="predicted"/>
<protein>
    <submittedName>
        <fullName evidence="2">Uncharacterized protein</fullName>
    </submittedName>
</protein>
<evidence type="ECO:0000256" key="1">
    <source>
        <dbReference type="SAM" id="MobiDB-lite"/>
    </source>
</evidence>
<accession>A0A2J5HGR2</accession>